<name>A0ABY3X249_9GAMM</name>
<accession>A0ABY3X249</accession>
<sequence>MGSDATPSNTNNDLARSLSLWSVVLFGLAFMALTTVFSTFGIASSLSKGMVAGSYILALIVMLFTAYSYGVMAKRFPMTGSAYSYVQKVINPSSGFLVGWAIMMDYLFIPMVNFMLFGIFFHDAFPMIPQWGFIVALLTLVTLINLRGVKVAVTANLIIVVASILFAVIFCVMSINSLRTGLGTGLLANMDPIINFSVENPFKYIIAGASLLCFSFLGFDSVTAFSEEVKDPEKTIPKAIFLVTLIGGALFITVSYFAYQVWPNYLLFPDLDSASADVIRIVGGNALYAVFLTIFAMSIIGSALSSQASGSRILFAMGRDGQLPRKFFGSLHPKYKTPTFNILLIGLISFSAIFLSLGLVASFINFGAFISFIMVNVSVIVLFFKENNKSFKRIVLLFIIPLIGALLDFWLFINLDNHSLLLGSIWFSLGIVYLLFLTKGFKKPVPTMAALK</sequence>
<keyword evidence="4 5" id="KW-0472">Membrane</keyword>
<proteinExistence type="predicted"/>
<comment type="subcellular location">
    <subcellularLocation>
        <location evidence="1">Membrane</location>
        <topology evidence="1">Multi-pass membrane protein</topology>
    </subcellularLocation>
</comment>
<dbReference type="PANTHER" id="PTHR42770:SF8">
    <property type="entry name" value="PUTRESCINE IMPORTER PUUP"/>
    <property type="match status" value="1"/>
</dbReference>
<evidence type="ECO:0000256" key="2">
    <source>
        <dbReference type="ARBA" id="ARBA00022692"/>
    </source>
</evidence>
<dbReference type="Proteomes" id="UP000829542">
    <property type="component" value="Chromosome"/>
</dbReference>
<feature type="transmembrane region" description="Helical" evidence="5">
    <location>
        <begin position="202"/>
        <end position="219"/>
    </location>
</feature>
<feature type="transmembrane region" description="Helical" evidence="5">
    <location>
        <begin position="239"/>
        <end position="259"/>
    </location>
</feature>
<keyword evidence="2 5" id="KW-0812">Transmembrane</keyword>
<dbReference type="Pfam" id="PF00324">
    <property type="entry name" value="AA_permease"/>
    <property type="match status" value="1"/>
</dbReference>
<feature type="transmembrane region" description="Helical" evidence="5">
    <location>
        <begin position="340"/>
        <end position="360"/>
    </location>
</feature>
<feature type="transmembrane region" description="Helical" evidence="5">
    <location>
        <begin position="396"/>
        <end position="413"/>
    </location>
</feature>
<dbReference type="PIRSF" id="PIRSF006060">
    <property type="entry name" value="AA_transporter"/>
    <property type="match status" value="1"/>
</dbReference>
<evidence type="ECO:0000256" key="3">
    <source>
        <dbReference type="ARBA" id="ARBA00022989"/>
    </source>
</evidence>
<keyword evidence="8" id="KW-1185">Reference proteome</keyword>
<feature type="transmembrane region" description="Helical" evidence="5">
    <location>
        <begin position="279"/>
        <end position="304"/>
    </location>
</feature>
<reference evidence="7 8" key="1">
    <citation type="submission" date="2022-03" db="EMBL/GenBank/DDBJ databases">
        <title>Ignatzschineria rhizosphaerae HR5S32.</title>
        <authorList>
            <person name="Sun J.Q."/>
            <person name="Feng J.Y."/>
        </authorList>
    </citation>
    <scope>NUCLEOTIDE SEQUENCE [LARGE SCALE GENOMIC DNA]</scope>
    <source>
        <strain evidence="7 8">HR5S32</strain>
    </source>
</reference>
<protein>
    <submittedName>
        <fullName evidence="7">Amino acid permease</fullName>
    </submittedName>
</protein>
<evidence type="ECO:0000256" key="4">
    <source>
        <dbReference type="ARBA" id="ARBA00023136"/>
    </source>
</evidence>
<evidence type="ECO:0000313" key="7">
    <source>
        <dbReference type="EMBL" id="UNM96953.1"/>
    </source>
</evidence>
<feature type="domain" description="Amino acid permease/ SLC12A" evidence="6">
    <location>
        <begin position="40"/>
        <end position="393"/>
    </location>
</feature>
<evidence type="ECO:0000259" key="6">
    <source>
        <dbReference type="Pfam" id="PF00324"/>
    </source>
</evidence>
<feature type="transmembrane region" description="Helical" evidence="5">
    <location>
        <begin position="153"/>
        <end position="175"/>
    </location>
</feature>
<feature type="transmembrane region" description="Helical" evidence="5">
    <location>
        <begin position="127"/>
        <end position="146"/>
    </location>
</feature>
<feature type="transmembrane region" description="Helical" evidence="5">
    <location>
        <begin position="55"/>
        <end position="73"/>
    </location>
</feature>
<dbReference type="EMBL" id="CP093379">
    <property type="protein sequence ID" value="UNM96953.1"/>
    <property type="molecule type" value="Genomic_DNA"/>
</dbReference>
<dbReference type="RefSeq" id="WP_242151529.1">
    <property type="nucleotide sequence ID" value="NZ_CP093379.1"/>
</dbReference>
<keyword evidence="3 5" id="KW-1133">Transmembrane helix</keyword>
<evidence type="ECO:0000256" key="5">
    <source>
        <dbReference type="SAM" id="Phobius"/>
    </source>
</evidence>
<dbReference type="Gene3D" id="1.20.1740.10">
    <property type="entry name" value="Amino acid/polyamine transporter I"/>
    <property type="match status" value="1"/>
</dbReference>
<dbReference type="InterPro" id="IPR004841">
    <property type="entry name" value="AA-permease/SLC12A_dom"/>
</dbReference>
<organism evidence="7 8">
    <name type="scientific">Ignatzschineria rhizosphaerae</name>
    <dbReference type="NCBI Taxonomy" id="2923279"/>
    <lineage>
        <taxon>Bacteria</taxon>
        <taxon>Pseudomonadati</taxon>
        <taxon>Pseudomonadota</taxon>
        <taxon>Gammaproteobacteria</taxon>
        <taxon>Cardiobacteriales</taxon>
        <taxon>Ignatzschineriaceae</taxon>
        <taxon>Ignatzschineria</taxon>
    </lineage>
</organism>
<feature type="transmembrane region" description="Helical" evidence="5">
    <location>
        <begin position="366"/>
        <end position="384"/>
    </location>
</feature>
<feature type="transmembrane region" description="Helical" evidence="5">
    <location>
        <begin position="94"/>
        <end position="121"/>
    </location>
</feature>
<evidence type="ECO:0000256" key="1">
    <source>
        <dbReference type="ARBA" id="ARBA00004141"/>
    </source>
</evidence>
<feature type="transmembrane region" description="Helical" evidence="5">
    <location>
        <begin position="419"/>
        <end position="438"/>
    </location>
</feature>
<evidence type="ECO:0000313" key="8">
    <source>
        <dbReference type="Proteomes" id="UP000829542"/>
    </source>
</evidence>
<gene>
    <name evidence="7" type="ORF">MMG00_03625</name>
</gene>
<feature type="transmembrane region" description="Helical" evidence="5">
    <location>
        <begin position="20"/>
        <end position="43"/>
    </location>
</feature>
<dbReference type="PANTHER" id="PTHR42770">
    <property type="entry name" value="AMINO ACID TRANSPORTER-RELATED"/>
    <property type="match status" value="1"/>
</dbReference>
<dbReference type="InterPro" id="IPR050367">
    <property type="entry name" value="APC_superfamily"/>
</dbReference>